<feature type="compositionally biased region" description="Low complexity" evidence="14">
    <location>
        <begin position="868"/>
        <end position="877"/>
    </location>
</feature>
<evidence type="ECO:0000259" key="16">
    <source>
        <dbReference type="Pfam" id="PF00905"/>
    </source>
</evidence>
<feature type="compositionally biased region" description="Pro residues" evidence="14">
    <location>
        <begin position="805"/>
        <end position="823"/>
    </location>
</feature>
<dbReference type="InterPro" id="IPR023346">
    <property type="entry name" value="Lysozyme-like_dom_sf"/>
</dbReference>
<dbReference type="GO" id="GO:0009252">
    <property type="term" value="P:peptidoglycan biosynthetic process"/>
    <property type="evidence" value="ECO:0007669"/>
    <property type="project" value="UniProtKB-KW"/>
</dbReference>
<accession>A0A917ZNU5</accession>
<comment type="catalytic activity">
    <reaction evidence="13">
        <text>[GlcNAc-(1-&gt;4)-Mur2Ac(oyl-L-Ala-gamma-D-Glu-L-Lys-D-Ala-D-Ala)](n)-di-trans,octa-cis-undecaprenyl diphosphate + beta-D-GlcNAc-(1-&gt;4)-Mur2Ac(oyl-L-Ala-gamma-D-Glu-L-Lys-D-Ala-D-Ala)-di-trans,octa-cis-undecaprenyl diphosphate = [GlcNAc-(1-&gt;4)-Mur2Ac(oyl-L-Ala-gamma-D-Glu-L-Lys-D-Ala-D-Ala)](n+1)-di-trans,octa-cis-undecaprenyl diphosphate + di-trans,octa-cis-undecaprenyl diphosphate + H(+)</text>
        <dbReference type="Rhea" id="RHEA:23708"/>
        <dbReference type="Rhea" id="RHEA-COMP:9602"/>
        <dbReference type="Rhea" id="RHEA-COMP:9603"/>
        <dbReference type="ChEBI" id="CHEBI:15378"/>
        <dbReference type="ChEBI" id="CHEBI:58405"/>
        <dbReference type="ChEBI" id="CHEBI:60033"/>
        <dbReference type="ChEBI" id="CHEBI:78435"/>
        <dbReference type="EC" id="2.4.99.28"/>
    </reaction>
</comment>
<feature type="compositionally biased region" description="Low complexity" evidence="14">
    <location>
        <begin position="792"/>
        <end position="804"/>
    </location>
</feature>
<evidence type="ECO:0000256" key="10">
    <source>
        <dbReference type="ARBA" id="ARBA00023268"/>
    </source>
</evidence>
<dbReference type="PANTHER" id="PTHR32282">
    <property type="entry name" value="BINDING PROTEIN TRANSPEPTIDASE, PUTATIVE-RELATED"/>
    <property type="match status" value="1"/>
</dbReference>
<proteinExistence type="inferred from homology"/>
<evidence type="ECO:0000256" key="9">
    <source>
        <dbReference type="ARBA" id="ARBA00022984"/>
    </source>
</evidence>
<evidence type="ECO:0000256" key="5">
    <source>
        <dbReference type="ARBA" id="ARBA00022676"/>
    </source>
</evidence>
<evidence type="ECO:0000259" key="17">
    <source>
        <dbReference type="Pfam" id="PF00912"/>
    </source>
</evidence>
<dbReference type="GO" id="GO:0008360">
    <property type="term" value="P:regulation of cell shape"/>
    <property type="evidence" value="ECO:0007669"/>
    <property type="project" value="UniProtKB-KW"/>
</dbReference>
<evidence type="ECO:0000313" key="18">
    <source>
        <dbReference type="EMBL" id="GGO86265.1"/>
    </source>
</evidence>
<dbReference type="InterPro" id="IPR001264">
    <property type="entry name" value="Glyco_trans_51"/>
</dbReference>
<evidence type="ECO:0000256" key="11">
    <source>
        <dbReference type="ARBA" id="ARBA00023316"/>
    </source>
</evidence>
<evidence type="ECO:0000256" key="4">
    <source>
        <dbReference type="ARBA" id="ARBA00022670"/>
    </source>
</evidence>
<dbReference type="GO" id="GO:0006508">
    <property type="term" value="P:proteolysis"/>
    <property type="evidence" value="ECO:0007669"/>
    <property type="project" value="UniProtKB-KW"/>
</dbReference>
<keyword evidence="3" id="KW-0121">Carboxypeptidase</keyword>
<dbReference type="Gene3D" id="3.40.710.10">
    <property type="entry name" value="DD-peptidase/beta-lactamase superfamily"/>
    <property type="match status" value="1"/>
</dbReference>
<evidence type="ECO:0000256" key="6">
    <source>
        <dbReference type="ARBA" id="ARBA00022679"/>
    </source>
</evidence>
<evidence type="ECO:0000256" key="13">
    <source>
        <dbReference type="ARBA" id="ARBA00049902"/>
    </source>
</evidence>
<dbReference type="EMBL" id="BMMS01000008">
    <property type="protein sequence ID" value="GGO86265.1"/>
    <property type="molecule type" value="Genomic_DNA"/>
</dbReference>
<dbReference type="Proteomes" id="UP000641932">
    <property type="component" value="Unassembled WGS sequence"/>
</dbReference>
<dbReference type="FunFam" id="1.10.3810.10:FF:000001">
    <property type="entry name" value="Penicillin-binding protein 1A"/>
    <property type="match status" value="1"/>
</dbReference>
<feature type="compositionally biased region" description="Gly residues" evidence="14">
    <location>
        <begin position="837"/>
        <end position="867"/>
    </location>
</feature>
<evidence type="ECO:0000256" key="1">
    <source>
        <dbReference type="ARBA" id="ARBA00007090"/>
    </source>
</evidence>
<dbReference type="AlphaFoldDB" id="A0A917ZNU5"/>
<protein>
    <submittedName>
        <fullName evidence="18">Penicillin-binding protein</fullName>
    </submittedName>
</protein>
<organism evidence="18 19">
    <name type="scientific">Wenjunlia tyrosinilytica</name>
    <dbReference type="NCBI Taxonomy" id="1544741"/>
    <lineage>
        <taxon>Bacteria</taxon>
        <taxon>Bacillati</taxon>
        <taxon>Actinomycetota</taxon>
        <taxon>Actinomycetes</taxon>
        <taxon>Kitasatosporales</taxon>
        <taxon>Streptomycetaceae</taxon>
        <taxon>Wenjunlia</taxon>
    </lineage>
</organism>
<dbReference type="InterPro" id="IPR036950">
    <property type="entry name" value="PBP_transglycosylase"/>
</dbReference>
<evidence type="ECO:0000256" key="12">
    <source>
        <dbReference type="ARBA" id="ARBA00034000"/>
    </source>
</evidence>
<dbReference type="InterPro" id="IPR050396">
    <property type="entry name" value="Glycosyltr_51/Transpeptidase"/>
</dbReference>
<keyword evidence="8" id="KW-0133">Cell shape</keyword>
<dbReference type="GO" id="GO:0008955">
    <property type="term" value="F:peptidoglycan glycosyltransferase activity"/>
    <property type="evidence" value="ECO:0007669"/>
    <property type="project" value="UniProtKB-EC"/>
</dbReference>
<keyword evidence="19" id="KW-1185">Reference proteome</keyword>
<evidence type="ECO:0000256" key="8">
    <source>
        <dbReference type="ARBA" id="ARBA00022960"/>
    </source>
</evidence>
<keyword evidence="10" id="KW-0511">Multifunctional enzyme</keyword>
<comment type="caution">
    <text evidence="18">The sequence shown here is derived from an EMBL/GenBank/DDBJ whole genome shotgun (WGS) entry which is preliminary data.</text>
</comment>
<dbReference type="SUPFAM" id="SSF53955">
    <property type="entry name" value="Lysozyme-like"/>
    <property type="match status" value="1"/>
</dbReference>
<feature type="domain" description="Glycosyl transferase family 51" evidence="17">
    <location>
        <begin position="176"/>
        <end position="359"/>
    </location>
</feature>
<comment type="similarity">
    <text evidence="2">In the N-terminal section; belongs to the glycosyltransferase 51 family.</text>
</comment>
<evidence type="ECO:0000256" key="15">
    <source>
        <dbReference type="SAM" id="Phobius"/>
    </source>
</evidence>
<dbReference type="SUPFAM" id="SSF56601">
    <property type="entry name" value="beta-lactamase/transpeptidase-like"/>
    <property type="match status" value="1"/>
</dbReference>
<feature type="region of interest" description="Disordered" evidence="14">
    <location>
        <begin position="764"/>
        <end position="885"/>
    </location>
</feature>
<keyword evidence="11" id="KW-0961">Cell wall biogenesis/degradation</keyword>
<keyword evidence="5" id="KW-0328">Glycosyltransferase</keyword>
<dbReference type="GO" id="GO:0008658">
    <property type="term" value="F:penicillin binding"/>
    <property type="evidence" value="ECO:0007669"/>
    <property type="project" value="InterPro"/>
</dbReference>
<evidence type="ECO:0000256" key="3">
    <source>
        <dbReference type="ARBA" id="ARBA00022645"/>
    </source>
</evidence>
<keyword evidence="7" id="KW-0378">Hydrolase</keyword>
<gene>
    <name evidence="18" type="ORF">GCM10012280_21970</name>
</gene>
<evidence type="ECO:0000256" key="2">
    <source>
        <dbReference type="ARBA" id="ARBA00007739"/>
    </source>
</evidence>
<feature type="compositionally biased region" description="Low complexity" evidence="14">
    <location>
        <begin position="21"/>
        <end position="63"/>
    </location>
</feature>
<dbReference type="RefSeq" id="WP_189131396.1">
    <property type="nucleotide sequence ID" value="NZ_BMMS01000008.1"/>
</dbReference>
<dbReference type="GO" id="GO:0009002">
    <property type="term" value="F:serine-type D-Ala-D-Ala carboxypeptidase activity"/>
    <property type="evidence" value="ECO:0007669"/>
    <property type="project" value="UniProtKB-EC"/>
</dbReference>
<feature type="compositionally biased region" description="Gly residues" evidence="14">
    <location>
        <begin position="91"/>
        <end position="106"/>
    </location>
</feature>
<dbReference type="Gene3D" id="1.10.3810.10">
    <property type="entry name" value="Biosynthetic peptidoglycan transglycosylase-like"/>
    <property type="match status" value="1"/>
</dbReference>
<evidence type="ECO:0000313" key="19">
    <source>
        <dbReference type="Proteomes" id="UP000641932"/>
    </source>
</evidence>
<feature type="region of interest" description="Disordered" evidence="14">
    <location>
        <begin position="1"/>
        <end position="106"/>
    </location>
</feature>
<keyword evidence="15" id="KW-0812">Transmembrane</keyword>
<keyword evidence="15" id="KW-1133">Transmembrane helix</keyword>
<sequence length="885" mass="92849">MSEHRRKPPQSQGGGGRAAARRGAQPPQPSGRRATPPSGASPSSGASSGGQPRARSGAAQPRGGRAEARRAAQAASRGGRRRGATTAHASGAGGGRAGGGGGGGGGGRKRFIDYPRAGRAGAKRWMPSWRLVTGICLSFLGMLVGLSWIAFLLVGVPDEAKAASTQQSNVFYWSDGKVMGHRGETNRQNVDLAKISTHMQDAVISAENASFRTDSGVDPKGIARALFNMATGGDTQGGSTITQQYVKNTYLSQEQTLSRKFKEMFISIKVSTTQDKDKILQGYLNTAWYGRGAYGIQAAAQAYFHKDAANLNSNESAFLTALLKNANLYNPDGGVGPGASPQENRQRAEGRWNDVLNAMVKHGKLSQSERDSYKFPKVKGQTVEQGQAGQIGYLMDTAEKYILKKTNLTKKDLELGGFSIHTTFDRKKVKELETAVKKVRKANIDEKLRPGKDKHVQFGAASIAPGDGKIVALYGGGDYVKHFTNNADTQGVPVGSTWKPFVLAAAMDSGTYKSDGPISPMSKYLANDLMKIRNPDGSYVRNKDGSFFLQKNEGTTRWGAITLRKAMEQSINVPFVQLGMDVGMDKVMKMAESAGISHDSMAERNASFALGTSTPSAIRMADAYGTFASSGLRAEPYSVTSVEKEGQPLAGFGKPKTSQTIDDNVANNVTDVLKNVIKNGTGRKALALGRPAAGKTGTTDKNKSAWFVGYTPQLSTAVTMFREDPKKHKLLSMNGVGGKDSIHGGDLPTEVWTEYMRAALEGRTAQDFPSATDLGEVTDGLGVPKPTPSAPPSSTSPTPSDTPSSPSPSPSSSPSNSPSPSPSNSPCRNPVDCTDGGQDGGANGGQDGGPVNGGNSNSGGSNGGNPDGGSTSSSNGTIFGQDGGA</sequence>
<name>A0A917ZNU5_9ACTN</name>
<dbReference type="Pfam" id="PF00905">
    <property type="entry name" value="Transpeptidase"/>
    <property type="match status" value="1"/>
</dbReference>
<dbReference type="GO" id="GO:0071555">
    <property type="term" value="P:cell wall organization"/>
    <property type="evidence" value="ECO:0007669"/>
    <property type="project" value="UniProtKB-KW"/>
</dbReference>
<evidence type="ECO:0000256" key="14">
    <source>
        <dbReference type="SAM" id="MobiDB-lite"/>
    </source>
</evidence>
<reference evidence="18" key="1">
    <citation type="journal article" date="2014" name="Int. J. Syst. Evol. Microbiol.">
        <title>Complete genome sequence of Corynebacterium casei LMG S-19264T (=DSM 44701T), isolated from a smear-ripened cheese.</title>
        <authorList>
            <consortium name="US DOE Joint Genome Institute (JGI-PGF)"/>
            <person name="Walter F."/>
            <person name="Albersmeier A."/>
            <person name="Kalinowski J."/>
            <person name="Ruckert C."/>
        </authorList>
    </citation>
    <scope>NUCLEOTIDE SEQUENCE</scope>
    <source>
        <strain evidence="18">CGMCC 4.7201</strain>
    </source>
</reference>
<evidence type="ECO:0000256" key="7">
    <source>
        <dbReference type="ARBA" id="ARBA00022801"/>
    </source>
</evidence>
<feature type="domain" description="Penicillin-binding protein transpeptidase" evidence="16">
    <location>
        <begin position="464"/>
        <end position="719"/>
    </location>
</feature>
<keyword evidence="6" id="KW-0808">Transferase</keyword>
<dbReference type="PANTHER" id="PTHR32282:SF34">
    <property type="entry name" value="PENICILLIN-BINDING PROTEIN 1A"/>
    <property type="match status" value="1"/>
</dbReference>
<dbReference type="InterPro" id="IPR001460">
    <property type="entry name" value="PCN-bd_Tpept"/>
</dbReference>
<dbReference type="InterPro" id="IPR012338">
    <property type="entry name" value="Beta-lactam/transpept-like"/>
</dbReference>
<feature type="transmembrane region" description="Helical" evidence="15">
    <location>
        <begin position="131"/>
        <end position="156"/>
    </location>
</feature>
<comment type="similarity">
    <text evidence="1">In the C-terminal section; belongs to the transpeptidase family.</text>
</comment>
<keyword evidence="9" id="KW-0573">Peptidoglycan synthesis</keyword>
<dbReference type="GO" id="GO:0030288">
    <property type="term" value="C:outer membrane-bounded periplasmic space"/>
    <property type="evidence" value="ECO:0007669"/>
    <property type="project" value="TreeGrafter"/>
</dbReference>
<dbReference type="Pfam" id="PF00912">
    <property type="entry name" value="Transgly"/>
    <property type="match status" value="1"/>
</dbReference>
<comment type="catalytic activity">
    <reaction evidence="12">
        <text>Preferential cleavage: (Ac)2-L-Lys-D-Ala-|-D-Ala. Also transpeptidation of peptidyl-alanyl moieties that are N-acyl substituents of D-alanine.</text>
        <dbReference type="EC" id="3.4.16.4"/>
    </reaction>
</comment>
<keyword evidence="4" id="KW-0645">Protease</keyword>
<reference evidence="18" key="2">
    <citation type="submission" date="2020-09" db="EMBL/GenBank/DDBJ databases">
        <authorList>
            <person name="Sun Q."/>
            <person name="Zhou Y."/>
        </authorList>
    </citation>
    <scope>NUCLEOTIDE SEQUENCE</scope>
    <source>
        <strain evidence="18">CGMCC 4.7201</strain>
    </source>
</reference>
<keyword evidence="15" id="KW-0472">Membrane</keyword>